<evidence type="ECO:0000313" key="3">
    <source>
        <dbReference type="EMBL" id="AFK61874.1"/>
    </source>
</evidence>
<dbReference type="HOGENOM" id="CLU_1465281_0_0_4"/>
<dbReference type="STRING" id="1036672.TKWG_07235"/>
<keyword evidence="4" id="KW-1185">Reference proteome</keyword>
<evidence type="ECO:0000256" key="1">
    <source>
        <dbReference type="SAM" id="MobiDB-lite"/>
    </source>
</evidence>
<dbReference type="AlphaFoldDB" id="I3UA36"/>
<organism evidence="3 4">
    <name type="scientific">Advenella kashmirensis (strain DSM 17095 / LMG 22695 / WT001)</name>
    <name type="common">Tetrathiobacter kashmirensis</name>
    <dbReference type="NCBI Taxonomy" id="1036672"/>
    <lineage>
        <taxon>Bacteria</taxon>
        <taxon>Pseudomonadati</taxon>
        <taxon>Pseudomonadota</taxon>
        <taxon>Betaproteobacteria</taxon>
        <taxon>Burkholderiales</taxon>
        <taxon>Alcaligenaceae</taxon>
    </lineage>
</organism>
<evidence type="ECO:0000313" key="4">
    <source>
        <dbReference type="Proteomes" id="UP000005267"/>
    </source>
</evidence>
<evidence type="ECO:0000259" key="2">
    <source>
        <dbReference type="Pfam" id="PF17973"/>
    </source>
</evidence>
<dbReference type="InterPro" id="IPR041246">
    <property type="entry name" value="Bact_MG10"/>
</dbReference>
<proteinExistence type="predicted"/>
<name>I3UA36_ADVKW</name>
<reference evidence="3 4" key="1">
    <citation type="journal article" date="2011" name="J. Bacteriol.">
        <title>Whole-genome shotgun sequencing of the sulfur-oxidizing chemoautotroph Tetrathiobacter kashmirensis.</title>
        <authorList>
            <person name="Ghosh W."/>
            <person name="George A."/>
            <person name="Agarwal A."/>
            <person name="Raj P."/>
            <person name="Alam M."/>
            <person name="Pyne P."/>
            <person name="Das Gupta S.K."/>
        </authorList>
    </citation>
    <scope>NUCLEOTIDE SEQUENCE [LARGE SCALE GENOMIC DNA]</scope>
    <source>
        <strain evidence="3 4">WT001</strain>
    </source>
</reference>
<dbReference type="RefSeq" id="WP_014749965.1">
    <property type="nucleotide sequence ID" value="NC_017964.1"/>
</dbReference>
<dbReference type="KEGG" id="aka:TKWG_07235"/>
<feature type="domain" description="Bacterial alpha-2-macroglobulin MG10" evidence="2">
    <location>
        <begin position="16"/>
        <end position="141"/>
    </location>
</feature>
<dbReference type="GO" id="GO:0004866">
    <property type="term" value="F:endopeptidase inhibitor activity"/>
    <property type="evidence" value="ECO:0007669"/>
    <property type="project" value="TreeGrafter"/>
</dbReference>
<feature type="region of interest" description="Disordered" evidence="1">
    <location>
        <begin position="159"/>
        <end position="184"/>
    </location>
</feature>
<dbReference type="EMBL" id="CP003555">
    <property type="protein sequence ID" value="AFK61874.1"/>
    <property type="molecule type" value="Genomic_DNA"/>
</dbReference>
<dbReference type="PANTHER" id="PTHR40094:SF1">
    <property type="entry name" value="UBIQUITIN DOMAIN-CONTAINING PROTEIN"/>
    <property type="match status" value="1"/>
</dbReference>
<reference evidence="4" key="2">
    <citation type="journal article" date="2013" name="PLoS ONE">
        <title>Genome implosion elicits host-confinement in Alcaligenaceae: evidence from the comparative genomics of Tetrathiobacter kashmirensis, a pathogen in the making.</title>
        <authorList>
            <person name="Ghosh W."/>
            <person name="Alam M."/>
            <person name="Roy C."/>
            <person name="Pyne P."/>
            <person name="George A."/>
            <person name="Chakraborty R."/>
            <person name="Majumder S."/>
            <person name="Agarwal A."/>
            <person name="Chakraborty S."/>
            <person name="Majumdar S."/>
            <person name="Gupta S.K."/>
        </authorList>
    </citation>
    <scope>NUCLEOTIDE SEQUENCE [LARGE SCALE GENOMIC DNA]</scope>
    <source>
        <strain evidence="4">WT001</strain>
    </source>
</reference>
<gene>
    <name evidence="3" type="ordered locus">TKWG_07235</name>
</gene>
<sequence>MAAQAAVPVSKPIYAGYTLSRTVVPVSQAINGKWSVGDIYRVHLEVTAKTAMNWVVLSDPVPAGATVLGGGLGRDSAVATQGEKQDDAGMSPSFAERKSELYRAYYAWLPAGKTSLEYTVRLNTPGSYSLPATRIEAMYAPQVYGELPNTGGFTIVESASEQAGGAPQQAAPAQGASASAVTTP</sequence>
<dbReference type="Pfam" id="PF17973">
    <property type="entry name" value="bMG10"/>
    <property type="match status" value="1"/>
</dbReference>
<dbReference type="Proteomes" id="UP000005267">
    <property type="component" value="Chromosome"/>
</dbReference>
<accession>I3UA36</accession>
<dbReference type="PANTHER" id="PTHR40094">
    <property type="entry name" value="ALPHA-2-MACROGLOBULIN HOMOLOG"/>
    <property type="match status" value="1"/>
</dbReference>
<dbReference type="InterPro" id="IPR051802">
    <property type="entry name" value="YfhM-like"/>
</dbReference>
<protein>
    <submittedName>
        <fullName evidence="3">Alpha-2-macroglobulin</fullName>
    </submittedName>
</protein>
<dbReference type="OrthoDB" id="9767116at2"/>